<keyword evidence="1" id="KW-0732">Signal</keyword>
<sequence length="179" mass="19989">MVSVLTPLFILVFIAILTMAQLKAPKMESESLSLANEVVEAVMSRVSMLHCTVLFFTDATTSSTTFFNVINHLRASRGVGVFEAASNGHDKNKTLFRLMSEARRLRQISLCVTVAVVSDDSAFLAAFAEWSLKGRLLQWSTRLLAVTRLPLSDLHHLHEFFSINNAMLLIMENNFGKLK</sequence>
<feature type="signal peptide" evidence="1">
    <location>
        <begin position="1"/>
        <end position="20"/>
    </location>
</feature>
<proteinExistence type="predicted"/>
<dbReference type="AlphaFoldDB" id="A0A8J5JQT8"/>
<dbReference type="EMBL" id="JAHLQT010027705">
    <property type="protein sequence ID" value="KAG7162421.1"/>
    <property type="molecule type" value="Genomic_DNA"/>
</dbReference>
<evidence type="ECO:0000313" key="3">
    <source>
        <dbReference type="Proteomes" id="UP000747542"/>
    </source>
</evidence>
<dbReference type="Proteomes" id="UP000747542">
    <property type="component" value="Unassembled WGS sequence"/>
</dbReference>
<feature type="chain" id="PRO_5035258366" evidence="1">
    <location>
        <begin position="21"/>
        <end position="179"/>
    </location>
</feature>
<gene>
    <name evidence="2" type="primary">Ir4-L11</name>
    <name evidence="2" type="ORF">Hamer_G007956</name>
</gene>
<accession>A0A8J5JQT8</accession>
<protein>
    <submittedName>
        <fullName evidence="2">Putative olfactory ionotropic receptor IR4-like 11</fullName>
    </submittedName>
</protein>
<keyword evidence="3" id="KW-1185">Reference proteome</keyword>
<evidence type="ECO:0000256" key="1">
    <source>
        <dbReference type="SAM" id="SignalP"/>
    </source>
</evidence>
<organism evidence="2 3">
    <name type="scientific">Homarus americanus</name>
    <name type="common">American lobster</name>
    <dbReference type="NCBI Taxonomy" id="6706"/>
    <lineage>
        <taxon>Eukaryota</taxon>
        <taxon>Metazoa</taxon>
        <taxon>Ecdysozoa</taxon>
        <taxon>Arthropoda</taxon>
        <taxon>Crustacea</taxon>
        <taxon>Multicrustacea</taxon>
        <taxon>Malacostraca</taxon>
        <taxon>Eumalacostraca</taxon>
        <taxon>Eucarida</taxon>
        <taxon>Decapoda</taxon>
        <taxon>Pleocyemata</taxon>
        <taxon>Astacidea</taxon>
        <taxon>Nephropoidea</taxon>
        <taxon>Nephropidae</taxon>
        <taxon>Homarus</taxon>
    </lineage>
</organism>
<evidence type="ECO:0000313" key="2">
    <source>
        <dbReference type="EMBL" id="KAG7162421.1"/>
    </source>
</evidence>
<keyword evidence="2" id="KW-0675">Receptor</keyword>
<reference evidence="2" key="1">
    <citation type="journal article" date="2021" name="Sci. Adv.">
        <title>The American lobster genome reveals insights on longevity, neural, and immune adaptations.</title>
        <authorList>
            <person name="Polinski J.M."/>
            <person name="Zimin A.V."/>
            <person name="Clark K.F."/>
            <person name="Kohn A.B."/>
            <person name="Sadowski N."/>
            <person name="Timp W."/>
            <person name="Ptitsyn A."/>
            <person name="Khanna P."/>
            <person name="Romanova D.Y."/>
            <person name="Williams P."/>
            <person name="Greenwood S.J."/>
            <person name="Moroz L.L."/>
            <person name="Walt D.R."/>
            <person name="Bodnar A.G."/>
        </authorList>
    </citation>
    <scope>NUCLEOTIDE SEQUENCE</scope>
    <source>
        <strain evidence="2">GMGI-L3</strain>
    </source>
</reference>
<comment type="caution">
    <text evidence="2">The sequence shown here is derived from an EMBL/GenBank/DDBJ whole genome shotgun (WGS) entry which is preliminary data.</text>
</comment>
<name>A0A8J5JQT8_HOMAM</name>